<feature type="domain" description="1-deoxy-D-xylulose 5-phosphate reductoisomerase N-terminal" evidence="10">
    <location>
        <begin position="4"/>
        <end position="130"/>
    </location>
</feature>
<dbReference type="Pfam" id="PF08436">
    <property type="entry name" value="DXP_redisom_C"/>
    <property type="match status" value="1"/>
</dbReference>
<keyword evidence="5 9" id="KW-0560">Oxidoreductase</keyword>
<dbReference type="GO" id="GO:0030604">
    <property type="term" value="F:1-deoxy-D-xylulose-5-phosphate reductoisomerase activity"/>
    <property type="evidence" value="ECO:0007669"/>
    <property type="project" value="UniProtKB-UniRule"/>
</dbReference>
<feature type="binding site" evidence="9">
    <location>
        <position position="149"/>
    </location>
    <ligand>
        <name>1-deoxy-D-xylulose 5-phosphate</name>
        <dbReference type="ChEBI" id="CHEBI:57792"/>
    </ligand>
</feature>
<comment type="cofactor">
    <cofactor evidence="9">
        <name>Mg(2+)</name>
        <dbReference type="ChEBI" id="CHEBI:18420"/>
    </cofactor>
    <cofactor evidence="9">
        <name>Mn(2+)</name>
        <dbReference type="ChEBI" id="CHEBI:29035"/>
    </cofactor>
</comment>
<dbReference type="Proteomes" id="UP000240621">
    <property type="component" value="Unassembled WGS sequence"/>
</dbReference>
<keyword evidence="4 9" id="KW-0521">NADP</keyword>
<keyword evidence="16" id="KW-1185">Reference proteome</keyword>
<reference evidence="14 15" key="1">
    <citation type="submission" date="2018-03" db="EMBL/GenBank/DDBJ databases">
        <title>Genomic Encyclopedia of Archaeal and Bacterial Type Strains, Phase II (KMG-II): from individual species to whole genera.</title>
        <authorList>
            <person name="Goeker M."/>
        </authorList>
    </citation>
    <scope>NUCLEOTIDE SEQUENCE [LARGE SCALE GENOMIC DNA]</scope>
    <source>
        <strain evidence="14 15">DSM 27267</strain>
    </source>
</reference>
<dbReference type="HAMAP" id="MF_00183">
    <property type="entry name" value="DXP_reductoisom"/>
    <property type="match status" value="1"/>
</dbReference>
<dbReference type="SUPFAM" id="SSF55347">
    <property type="entry name" value="Glyceraldehyde-3-phosphate dehydrogenase-like, C-terminal domain"/>
    <property type="match status" value="1"/>
</dbReference>
<feature type="binding site" evidence="9">
    <location>
        <position position="150"/>
    </location>
    <ligand>
        <name>Mn(2+)</name>
        <dbReference type="ChEBI" id="CHEBI:29035"/>
    </ligand>
</feature>
<dbReference type="EMBL" id="PYGC01000002">
    <property type="protein sequence ID" value="PSK84599.1"/>
    <property type="molecule type" value="Genomic_DNA"/>
</dbReference>
<feature type="binding site" evidence="9">
    <location>
        <position position="219"/>
    </location>
    <ligand>
        <name>1-deoxy-D-xylulose 5-phosphate</name>
        <dbReference type="ChEBI" id="CHEBI:57792"/>
    </ligand>
</feature>
<dbReference type="PANTHER" id="PTHR30525">
    <property type="entry name" value="1-DEOXY-D-XYLULOSE 5-PHOSPHATE REDUCTOISOMERASE"/>
    <property type="match status" value="1"/>
</dbReference>
<dbReference type="GO" id="GO:0030145">
    <property type="term" value="F:manganese ion binding"/>
    <property type="evidence" value="ECO:0007669"/>
    <property type="project" value="TreeGrafter"/>
</dbReference>
<dbReference type="EC" id="1.1.1.267" evidence="9"/>
<dbReference type="OrthoDB" id="9806546at2"/>
<dbReference type="InterPro" id="IPR026877">
    <property type="entry name" value="DXPR_C"/>
</dbReference>
<dbReference type="FunFam" id="3.40.50.720:FF:000045">
    <property type="entry name" value="1-deoxy-D-xylulose 5-phosphate reductoisomerase"/>
    <property type="match status" value="1"/>
</dbReference>
<evidence type="ECO:0000259" key="11">
    <source>
        <dbReference type="Pfam" id="PF08436"/>
    </source>
</evidence>
<comment type="catalytic activity">
    <reaction evidence="8">
        <text>2-C-methyl-D-erythritol 4-phosphate + NADP(+) = 1-deoxy-D-xylulose 5-phosphate + NADPH + H(+)</text>
        <dbReference type="Rhea" id="RHEA:13717"/>
        <dbReference type="ChEBI" id="CHEBI:15378"/>
        <dbReference type="ChEBI" id="CHEBI:57783"/>
        <dbReference type="ChEBI" id="CHEBI:57792"/>
        <dbReference type="ChEBI" id="CHEBI:58262"/>
        <dbReference type="ChEBI" id="CHEBI:58349"/>
        <dbReference type="EC" id="1.1.1.267"/>
    </reaction>
    <physiologicalReaction direction="right-to-left" evidence="8">
        <dbReference type="Rhea" id="RHEA:13719"/>
    </physiologicalReaction>
</comment>
<feature type="binding site" evidence="9">
    <location>
        <position position="197"/>
    </location>
    <ligand>
        <name>1-deoxy-D-xylulose 5-phosphate</name>
        <dbReference type="ChEBI" id="CHEBI:57792"/>
    </ligand>
</feature>
<dbReference type="GO" id="GO:0051484">
    <property type="term" value="P:isopentenyl diphosphate biosynthetic process, methylerythritol 4-phosphate pathway involved in terpenoid biosynthetic process"/>
    <property type="evidence" value="ECO:0007669"/>
    <property type="project" value="UniProtKB-ARBA"/>
</dbReference>
<feature type="binding site" evidence="9">
    <location>
        <position position="148"/>
    </location>
    <ligand>
        <name>Mn(2+)</name>
        <dbReference type="ChEBI" id="CHEBI:29035"/>
    </ligand>
</feature>
<sequence length="385" mass="42252">MKNIAILGSTGSIGTQALEVIEKNPDRFTVEVLTANNNTKLLIEQARQFRPNVVVIANEEKYDEVRDALASEPIKVYAGADAVAQVVSMGSVDLVLTAMVGYSGLLPTINAINAGKTIALANKETMVVAGELIVRLANEKKVDILPVDSEHSAIFQCLAGEFMNPIEKVILTCSGGPFHGRTAKELRAVTPEDALKHPSWDMGAKITIDSASLMNKGFEVIEAKWLFGLKPEQIDVVVHPQSIIHSLVEFQDGALKAQLGMPDMRVPIQYALAYPERLASDFPRFRFSDYPTLTFDTPDTENFRNLALSYEALHQGGNIACSLNASNEIAVKAFLDRKIAFTEMACINEAVMMKTSLVNEPSYEDYVETDREARERAVSLVNENS</sequence>
<evidence type="ECO:0000256" key="2">
    <source>
        <dbReference type="ARBA" id="ARBA00006825"/>
    </source>
</evidence>
<dbReference type="Pfam" id="PF02670">
    <property type="entry name" value="DXP_reductoisom"/>
    <property type="match status" value="1"/>
</dbReference>
<organism evidence="14 15">
    <name type="scientific">Prolixibacter denitrificans</name>
    <dbReference type="NCBI Taxonomy" id="1541063"/>
    <lineage>
        <taxon>Bacteria</taxon>
        <taxon>Pseudomonadati</taxon>
        <taxon>Bacteroidota</taxon>
        <taxon>Bacteroidia</taxon>
        <taxon>Marinilabiliales</taxon>
        <taxon>Prolixibacteraceae</taxon>
        <taxon>Prolixibacter</taxon>
    </lineage>
</organism>
<comment type="caution">
    <text evidence="14">The sequence shown here is derived from an EMBL/GenBank/DDBJ whole genome shotgun (WGS) entry which is preliminary data.</text>
</comment>
<feature type="binding site" evidence="9">
    <location>
        <position position="122"/>
    </location>
    <ligand>
        <name>NADPH</name>
        <dbReference type="ChEBI" id="CHEBI:57783"/>
    </ligand>
</feature>
<dbReference type="SUPFAM" id="SSF51735">
    <property type="entry name" value="NAD(P)-binding Rossmann-fold domains"/>
    <property type="match status" value="1"/>
</dbReference>
<keyword evidence="9" id="KW-0460">Magnesium</keyword>
<feature type="binding site" evidence="9">
    <location>
        <position position="123"/>
    </location>
    <ligand>
        <name>1-deoxy-D-xylulose 5-phosphate</name>
        <dbReference type="ChEBI" id="CHEBI:57792"/>
    </ligand>
</feature>
<evidence type="ECO:0000256" key="9">
    <source>
        <dbReference type="HAMAP-Rule" id="MF_00183"/>
    </source>
</evidence>
<feature type="binding site" evidence="9">
    <location>
        <position position="124"/>
    </location>
    <ligand>
        <name>NADPH</name>
        <dbReference type="ChEBI" id="CHEBI:57783"/>
    </ligand>
</feature>
<feature type="domain" description="1-deoxy-D-xylulose 5-phosphate reductoisomerase C-terminal" evidence="11">
    <location>
        <begin position="144"/>
        <end position="227"/>
    </location>
</feature>
<feature type="binding site" evidence="9">
    <location>
        <position position="10"/>
    </location>
    <ligand>
        <name>NADPH</name>
        <dbReference type="ChEBI" id="CHEBI:57783"/>
    </ligand>
</feature>
<evidence type="ECO:0000256" key="7">
    <source>
        <dbReference type="ARBA" id="ARBA00023229"/>
    </source>
</evidence>
<dbReference type="RefSeq" id="WP_106541187.1">
    <property type="nucleotide sequence ID" value="NZ_BLAU01000001.1"/>
</dbReference>
<feature type="domain" description="DXP reductoisomerase C-terminal" evidence="12">
    <location>
        <begin position="259"/>
        <end position="375"/>
    </location>
</feature>
<feature type="binding site" evidence="9">
    <location>
        <position position="174"/>
    </location>
    <ligand>
        <name>1-deoxy-D-xylulose 5-phosphate</name>
        <dbReference type="ChEBI" id="CHEBI:57792"/>
    </ligand>
</feature>
<dbReference type="PIRSF" id="PIRSF006205">
    <property type="entry name" value="Dxp_reductismrs"/>
    <property type="match status" value="1"/>
</dbReference>
<keyword evidence="3 9" id="KW-0479">Metal-binding</keyword>
<gene>
    <name evidence="9 13" type="primary">dxr</name>
    <name evidence="14" type="ORF">CLV93_102389</name>
    <name evidence="13" type="ORF">JCM18694_10120</name>
</gene>
<evidence type="ECO:0000256" key="3">
    <source>
        <dbReference type="ARBA" id="ARBA00022723"/>
    </source>
</evidence>
<dbReference type="Proteomes" id="UP000396862">
    <property type="component" value="Unassembled WGS sequence"/>
</dbReference>
<dbReference type="InterPro" id="IPR013644">
    <property type="entry name" value="DXP_reductoisomerase_C"/>
</dbReference>
<feature type="binding site" evidence="9">
    <location>
        <position position="215"/>
    </location>
    <ligand>
        <name>1-deoxy-D-xylulose 5-phosphate</name>
        <dbReference type="ChEBI" id="CHEBI:57792"/>
    </ligand>
</feature>
<evidence type="ECO:0000259" key="10">
    <source>
        <dbReference type="Pfam" id="PF02670"/>
    </source>
</evidence>
<dbReference type="SUPFAM" id="SSF69055">
    <property type="entry name" value="1-deoxy-D-xylulose-5-phosphate reductoisomerase, C-terminal domain"/>
    <property type="match status" value="1"/>
</dbReference>
<evidence type="ECO:0000313" key="13">
    <source>
        <dbReference type="EMBL" id="GET20766.1"/>
    </source>
</evidence>
<dbReference type="Pfam" id="PF13288">
    <property type="entry name" value="DXPR_C"/>
    <property type="match status" value="1"/>
</dbReference>
<feature type="binding site" evidence="9">
    <location>
        <position position="210"/>
    </location>
    <ligand>
        <name>1-deoxy-D-xylulose 5-phosphate</name>
        <dbReference type="ChEBI" id="CHEBI:57792"/>
    </ligand>
</feature>
<dbReference type="InterPro" id="IPR013512">
    <property type="entry name" value="DXP_reductoisomerase_N"/>
</dbReference>
<feature type="binding site" evidence="9">
    <location>
        <position position="203"/>
    </location>
    <ligand>
        <name>NADPH</name>
        <dbReference type="ChEBI" id="CHEBI:57783"/>
    </ligand>
</feature>
<comment type="pathway">
    <text evidence="1 9">Isoprenoid biosynthesis; isopentenyl diphosphate biosynthesis via DXP pathway; isopentenyl diphosphate from 1-deoxy-D-xylulose 5-phosphate: step 1/6.</text>
</comment>
<dbReference type="AlphaFoldDB" id="A0A2P8CI48"/>
<dbReference type="PANTHER" id="PTHR30525:SF0">
    <property type="entry name" value="1-DEOXY-D-XYLULOSE 5-PHOSPHATE REDUCTOISOMERASE, CHLOROPLASTIC"/>
    <property type="match status" value="1"/>
</dbReference>
<dbReference type="InterPro" id="IPR003821">
    <property type="entry name" value="DXP_reductoisomerase"/>
</dbReference>
<feature type="binding site" evidence="9">
    <location>
        <position position="150"/>
    </location>
    <ligand>
        <name>1-deoxy-D-xylulose 5-phosphate</name>
        <dbReference type="ChEBI" id="CHEBI:57792"/>
    </ligand>
</feature>
<evidence type="ECO:0000313" key="14">
    <source>
        <dbReference type="EMBL" id="PSK84599.1"/>
    </source>
</evidence>
<name>A0A2P8CI48_9BACT</name>
<evidence type="ECO:0000313" key="16">
    <source>
        <dbReference type="Proteomes" id="UP000396862"/>
    </source>
</evidence>
<comment type="similarity">
    <text evidence="2 9">Belongs to the DXR family.</text>
</comment>
<feature type="binding site" evidence="9">
    <location>
        <position position="216"/>
    </location>
    <ligand>
        <name>1-deoxy-D-xylulose 5-phosphate</name>
        <dbReference type="ChEBI" id="CHEBI:57792"/>
    </ligand>
</feature>
<dbReference type="InterPro" id="IPR036169">
    <property type="entry name" value="DXPR_C_sf"/>
</dbReference>
<dbReference type="UniPathway" id="UPA00056">
    <property type="reaction ID" value="UER00092"/>
</dbReference>
<comment type="caution">
    <text evidence="9">Lacks conserved residue(s) required for the propagation of feature annotation.</text>
</comment>
<keyword evidence="14" id="KW-0413">Isomerase</keyword>
<dbReference type="GO" id="GO:0070402">
    <property type="term" value="F:NADPH binding"/>
    <property type="evidence" value="ECO:0007669"/>
    <property type="project" value="InterPro"/>
</dbReference>
<dbReference type="Gene3D" id="3.40.50.720">
    <property type="entry name" value="NAD(P)-binding Rossmann-like Domain"/>
    <property type="match status" value="1"/>
</dbReference>
<feature type="binding site" evidence="9">
    <location>
        <position position="13"/>
    </location>
    <ligand>
        <name>NADPH</name>
        <dbReference type="ChEBI" id="CHEBI:57783"/>
    </ligand>
</feature>
<evidence type="ECO:0000256" key="6">
    <source>
        <dbReference type="ARBA" id="ARBA00023211"/>
    </source>
</evidence>
<feature type="binding site" evidence="9">
    <location>
        <position position="12"/>
    </location>
    <ligand>
        <name>NADPH</name>
        <dbReference type="ChEBI" id="CHEBI:57783"/>
    </ligand>
</feature>
<reference evidence="13 16" key="2">
    <citation type="submission" date="2019-10" db="EMBL/GenBank/DDBJ databases">
        <title>Prolixibacter strains distinguished by the presence of nitrate reductase genes were adept at nitrate-dependent anaerobic corrosion of metallic iron and carbon steel.</title>
        <authorList>
            <person name="Iino T."/>
            <person name="Shono N."/>
            <person name="Ito K."/>
            <person name="Nakamura R."/>
            <person name="Sueoka K."/>
            <person name="Harayama S."/>
            <person name="Ohkuma M."/>
        </authorList>
    </citation>
    <scope>NUCLEOTIDE SEQUENCE [LARGE SCALE GENOMIC DNA]</scope>
    <source>
        <strain evidence="13 16">MIC1-1</strain>
    </source>
</reference>
<accession>A0A2P8CI48</accession>
<dbReference type="NCBIfam" id="NF009114">
    <property type="entry name" value="PRK12464.1"/>
    <property type="match status" value="1"/>
</dbReference>
<feature type="binding site" evidence="9">
    <location>
        <position position="38"/>
    </location>
    <ligand>
        <name>NADPH</name>
        <dbReference type="ChEBI" id="CHEBI:57783"/>
    </ligand>
</feature>
<dbReference type="Gene3D" id="1.10.1740.10">
    <property type="match status" value="1"/>
</dbReference>
<dbReference type="GO" id="GO:0016853">
    <property type="term" value="F:isomerase activity"/>
    <property type="evidence" value="ECO:0007669"/>
    <property type="project" value="UniProtKB-KW"/>
</dbReference>
<dbReference type="InterPro" id="IPR036291">
    <property type="entry name" value="NAD(P)-bd_dom_sf"/>
</dbReference>
<dbReference type="EMBL" id="BLAU01000001">
    <property type="protein sequence ID" value="GET20766.1"/>
    <property type="molecule type" value="Genomic_DNA"/>
</dbReference>
<feature type="binding site" evidence="9">
    <location>
        <position position="219"/>
    </location>
    <ligand>
        <name>Mn(2+)</name>
        <dbReference type="ChEBI" id="CHEBI:29035"/>
    </ligand>
</feature>
<evidence type="ECO:0000256" key="4">
    <source>
        <dbReference type="ARBA" id="ARBA00022857"/>
    </source>
</evidence>
<dbReference type="NCBIfam" id="TIGR00243">
    <property type="entry name" value="Dxr"/>
    <property type="match status" value="1"/>
</dbReference>
<keyword evidence="6 9" id="KW-0464">Manganese</keyword>
<proteinExistence type="inferred from homology"/>
<protein>
    <recommendedName>
        <fullName evidence="9">1-deoxy-D-xylulose 5-phosphate reductoisomerase</fullName>
        <shortName evidence="9">DXP reductoisomerase</shortName>
        <ecNumber evidence="9">1.1.1.267</ecNumber>
    </recommendedName>
    <alternativeName>
        <fullName evidence="9">1-deoxyxylulose-5-phosphate reductoisomerase</fullName>
    </alternativeName>
    <alternativeName>
        <fullName evidence="9">2-C-methyl-D-erythritol 4-phosphate synthase</fullName>
    </alternativeName>
</protein>
<evidence type="ECO:0000259" key="12">
    <source>
        <dbReference type="Pfam" id="PF13288"/>
    </source>
</evidence>
<evidence type="ECO:0000313" key="15">
    <source>
        <dbReference type="Proteomes" id="UP000240621"/>
    </source>
</evidence>
<keyword evidence="7 9" id="KW-0414">Isoprene biosynthesis</keyword>
<evidence type="ECO:0000256" key="8">
    <source>
        <dbReference type="ARBA" id="ARBA00048543"/>
    </source>
</evidence>
<comment type="function">
    <text evidence="9">Catalyzes the NADPH-dependent rearrangement and reduction of 1-deoxy-D-xylulose-5-phosphate (DXP) to 2-C-methyl-D-erythritol 4-phosphate (MEP).</text>
</comment>
<evidence type="ECO:0000256" key="1">
    <source>
        <dbReference type="ARBA" id="ARBA00005094"/>
    </source>
</evidence>
<feature type="binding site" evidence="9">
    <location>
        <position position="11"/>
    </location>
    <ligand>
        <name>NADPH</name>
        <dbReference type="ChEBI" id="CHEBI:57783"/>
    </ligand>
</feature>
<evidence type="ECO:0000256" key="5">
    <source>
        <dbReference type="ARBA" id="ARBA00023002"/>
    </source>
</evidence>